<evidence type="ECO:0000313" key="3">
    <source>
        <dbReference type="Proteomes" id="UP001303222"/>
    </source>
</evidence>
<keyword evidence="3" id="KW-1185">Reference proteome</keyword>
<evidence type="ECO:0000256" key="1">
    <source>
        <dbReference type="SAM" id="MobiDB-lite"/>
    </source>
</evidence>
<dbReference type="Proteomes" id="UP001303222">
    <property type="component" value="Unassembled WGS sequence"/>
</dbReference>
<feature type="compositionally biased region" description="Polar residues" evidence="1">
    <location>
        <begin position="11"/>
        <end position="22"/>
    </location>
</feature>
<feature type="compositionally biased region" description="Low complexity" evidence="1">
    <location>
        <begin position="1"/>
        <end position="10"/>
    </location>
</feature>
<protein>
    <recommendedName>
        <fullName evidence="4">Velvet domain-containing protein</fullName>
    </recommendedName>
</protein>
<reference evidence="2" key="2">
    <citation type="submission" date="2023-06" db="EMBL/GenBank/DDBJ databases">
        <authorList>
            <consortium name="Lawrence Berkeley National Laboratory"/>
            <person name="Mondo S.J."/>
            <person name="Hensen N."/>
            <person name="Bonometti L."/>
            <person name="Westerberg I."/>
            <person name="Brannstrom I.O."/>
            <person name="Guillou S."/>
            <person name="Cros-Aarteil S."/>
            <person name="Calhoun S."/>
            <person name="Haridas S."/>
            <person name="Kuo A."/>
            <person name="Pangilinan J."/>
            <person name="Riley R."/>
            <person name="Labutti K."/>
            <person name="Andreopoulos B."/>
            <person name="Lipzen A."/>
            <person name="Chen C."/>
            <person name="Yanf M."/>
            <person name="Daum C."/>
            <person name="Ng V."/>
            <person name="Clum A."/>
            <person name="Steindorff A."/>
            <person name="Ohm R."/>
            <person name="Martin F."/>
            <person name="Silar P."/>
            <person name="Natvig D."/>
            <person name="Lalanne C."/>
            <person name="Gautier V."/>
            <person name="Ament-Velasquez S.L."/>
            <person name="Kruys A."/>
            <person name="Hutchinson M.I."/>
            <person name="Powell A.J."/>
            <person name="Barry K."/>
            <person name="Miller A.N."/>
            <person name="Grigoriev I.V."/>
            <person name="Debuchy R."/>
            <person name="Gladieux P."/>
            <person name="Thoren M.H."/>
            <person name="Johannesson H."/>
        </authorList>
    </citation>
    <scope>NUCLEOTIDE SEQUENCE</scope>
    <source>
        <strain evidence="2">CBS 626.80</strain>
    </source>
</reference>
<evidence type="ECO:0000313" key="2">
    <source>
        <dbReference type="EMBL" id="KAK3953872.1"/>
    </source>
</evidence>
<organism evidence="2 3">
    <name type="scientific">Pseudoneurospora amorphoporcata</name>
    <dbReference type="NCBI Taxonomy" id="241081"/>
    <lineage>
        <taxon>Eukaryota</taxon>
        <taxon>Fungi</taxon>
        <taxon>Dikarya</taxon>
        <taxon>Ascomycota</taxon>
        <taxon>Pezizomycotina</taxon>
        <taxon>Sordariomycetes</taxon>
        <taxon>Sordariomycetidae</taxon>
        <taxon>Sordariales</taxon>
        <taxon>Sordariaceae</taxon>
        <taxon>Pseudoneurospora</taxon>
    </lineage>
</organism>
<gene>
    <name evidence="2" type="ORF">QBC32DRAFT_233630</name>
</gene>
<dbReference type="EMBL" id="MU859098">
    <property type="protein sequence ID" value="KAK3953872.1"/>
    <property type="molecule type" value="Genomic_DNA"/>
</dbReference>
<sequence length="189" mass="20305">MSSSVSSKYSTTPHTYRMSTSTGSTLNDIPISVVVKPPPHILTGNNVKIPAVIKYGPMPTDQAPSEVHGMLYLVDATTNQQVNDDRAAQSLHGLAKTAVAEQDGEHTSFFLLFHDATFPKSGRYRIAVSLFEPHMDIDDDGMPVLATRKLGDVQTDVVNVGQVGGDETHTAEEQGVINMLARMGVAGAR</sequence>
<accession>A0AAN6NXF6</accession>
<evidence type="ECO:0008006" key="4">
    <source>
        <dbReference type="Google" id="ProtNLM"/>
    </source>
</evidence>
<proteinExistence type="predicted"/>
<dbReference type="AlphaFoldDB" id="A0AAN6NXF6"/>
<feature type="region of interest" description="Disordered" evidence="1">
    <location>
        <begin position="1"/>
        <end position="22"/>
    </location>
</feature>
<reference evidence="2" key="1">
    <citation type="journal article" date="2023" name="Mol. Phylogenet. Evol.">
        <title>Genome-scale phylogeny and comparative genomics of the fungal order Sordariales.</title>
        <authorList>
            <person name="Hensen N."/>
            <person name="Bonometti L."/>
            <person name="Westerberg I."/>
            <person name="Brannstrom I.O."/>
            <person name="Guillou S."/>
            <person name="Cros-Aarteil S."/>
            <person name="Calhoun S."/>
            <person name="Haridas S."/>
            <person name="Kuo A."/>
            <person name="Mondo S."/>
            <person name="Pangilinan J."/>
            <person name="Riley R."/>
            <person name="LaButti K."/>
            <person name="Andreopoulos B."/>
            <person name="Lipzen A."/>
            <person name="Chen C."/>
            <person name="Yan M."/>
            <person name="Daum C."/>
            <person name="Ng V."/>
            <person name="Clum A."/>
            <person name="Steindorff A."/>
            <person name="Ohm R.A."/>
            <person name="Martin F."/>
            <person name="Silar P."/>
            <person name="Natvig D.O."/>
            <person name="Lalanne C."/>
            <person name="Gautier V."/>
            <person name="Ament-Velasquez S.L."/>
            <person name="Kruys A."/>
            <person name="Hutchinson M.I."/>
            <person name="Powell A.J."/>
            <person name="Barry K."/>
            <person name="Miller A.N."/>
            <person name="Grigoriev I.V."/>
            <person name="Debuchy R."/>
            <person name="Gladieux P."/>
            <person name="Hiltunen Thoren M."/>
            <person name="Johannesson H."/>
        </authorList>
    </citation>
    <scope>NUCLEOTIDE SEQUENCE</scope>
    <source>
        <strain evidence="2">CBS 626.80</strain>
    </source>
</reference>
<name>A0AAN6NXF6_9PEZI</name>
<comment type="caution">
    <text evidence="2">The sequence shown here is derived from an EMBL/GenBank/DDBJ whole genome shotgun (WGS) entry which is preliminary data.</text>
</comment>